<dbReference type="InterPro" id="IPR002746">
    <property type="entry name" value="UPF0216"/>
</dbReference>
<keyword evidence="2" id="KW-1185">Reference proteome</keyword>
<dbReference type="AlphaFoldDB" id="A0A0V8RUX9"/>
<name>A0A0V8RUX9_PYROC</name>
<sequence length="147" mass="17100">MTMDSTAADKLYLHLYRRIHMDKQFFSSIRPVEYKPLSVLLEEEKPSVRLASGSRHVLDRDDLERLRQRLPWYMHSLVKLPFYFIYSRVGEVGQYRLAGPDKWAAKALGLLLAGDITVEKWRLTRSEMARLLSSFKTLIIVSLSISV</sequence>
<evidence type="ECO:0000313" key="2">
    <source>
        <dbReference type="Proteomes" id="UP000053352"/>
    </source>
</evidence>
<proteinExistence type="predicted"/>
<gene>
    <name evidence="1" type="ORF">CF15_02885</name>
</gene>
<accession>A0A0V8RUX9</accession>
<dbReference type="EMBL" id="LNTB01000001">
    <property type="protein sequence ID" value="KSW11770.1"/>
    <property type="molecule type" value="Genomic_DNA"/>
</dbReference>
<dbReference type="Proteomes" id="UP000053352">
    <property type="component" value="Unassembled WGS sequence"/>
</dbReference>
<protein>
    <submittedName>
        <fullName evidence="1">Uncharacterized protein</fullName>
    </submittedName>
</protein>
<organism evidence="1 2">
    <name type="scientific">Pyrodictium occultum</name>
    <dbReference type="NCBI Taxonomy" id="2309"/>
    <lineage>
        <taxon>Archaea</taxon>
        <taxon>Thermoproteota</taxon>
        <taxon>Thermoprotei</taxon>
        <taxon>Desulfurococcales</taxon>
        <taxon>Pyrodictiaceae</taxon>
        <taxon>Pyrodictium</taxon>
    </lineage>
</organism>
<comment type="caution">
    <text evidence="1">The sequence shown here is derived from an EMBL/GenBank/DDBJ whole genome shotgun (WGS) entry which is preliminary data.</text>
</comment>
<reference evidence="1 2" key="1">
    <citation type="submission" date="2015-11" db="EMBL/GenBank/DDBJ databases">
        <title>Genome sequence of Pyrodictium occultum PL-19, a marine hyperthermophilic archaeon isolated from Volcano, Italy.</title>
        <authorList>
            <person name="Utturkar S."/>
            <person name="Huber H."/>
            <person name="Leptihn S."/>
            <person name="Brown S."/>
            <person name="Stetter K.O."/>
            <person name="Podar M."/>
        </authorList>
    </citation>
    <scope>NUCLEOTIDE SEQUENCE [LARGE SCALE GENOMIC DNA]</scope>
    <source>
        <strain evidence="1 2">PL-19</strain>
    </source>
</reference>
<dbReference type="Pfam" id="PF01886">
    <property type="entry name" value="DUF61"/>
    <property type="match status" value="1"/>
</dbReference>
<evidence type="ECO:0000313" key="1">
    <source>
        <dbReference type="EMBL" id="KSW11770.1"/>
    </source>
</evidence>
<dbReference type="STRING" id="2309.CF15_02885"/>